<dbReference type="InterPro" id="IPR049453">
    <property type="entry name" value="Memb_transporter_dom"/>
</dbReference>
<feature type="domain" description="Integral membrane bound transporter" evidence="8">
    <location>
        <begin position="339"/>
        <end position="462"/>
    </location>
</feature>
<dbReference type="GO" id="GO:0005886">
    <property type="term" value="C:plasma membrane"/>
    <property type="evidence" value="ECO:0007669"/>
    <property type="project" value="UniProtKB-SubCell"/>
</dbReference>
<keyword evidence="3 7" id="KW-0812">Transmembrane</keyword>
<feature type="transmembrane region" description="Helical" evidence="7">
    <location>
        <begin position="139"/>
        <end position="156"/>
    </location>
</feature>
<feature type="transmembrane region" description="Helical" evidence="7">
    <location>
        <begin position="168"/>
        <end position="188"/>
    </location>
</feature>
<evidence type="ECO:0000313" key="10">
    <source>
        <dbReference type="Proteomes" id="UP000431401"/>
    </source>
</evidence>
<evidence type="ECO:0000313" key="9">
    <source>
        <dbReference type="EMBL" id="MQY31793.1"/>
    </source>
</evidence>
<keyword evidence="5 7" id="KW-0472">Membrane</keyword>
<reference evidence="9 10" key="1">
    <citation type="submission" date="2019-10" db="EMBL/GenBank/DDBJ databases">
        <title>Nocardia macrotermitis sp. nov. and Nocardia aurantia sp. nov., isolated from the gut of fungus growing-termite Macrotermes natalensis.</title>
        <authorList>
            <person name="Benndorf R."/>
            <person name="Schwitalla J."/>
            <person name="Martin K."/>
            <person name="De Beer W."/>
            <person name="Kaster A.-K."/>
            <person name="Vollmers J."/>
            <person name="Poulsen M."/>
            <person name="Beemelmanns C."/>
        </authorList>
    </citation>
    <scope>NUCLEOTIDE SEQUENCE [LARGE SCALE GENOMIC DNA]</scope>
    <source>
        <strain evidence="9 10">RB56</strain>
    </source>
</reference>
<gene>
    <name evidence="9" type="ORF">NRB56_74040</name>
</gene>
<evidence type="ECO:0000256" key="3">
    <source>
        <dbReference type="ARBA" id="ARBA00022692"/>
    </source>
</evidence>
<evidence type="ECO:0000256" key="5">
    <source>
        <dbReference type="ARBA" id="ARBA00023136"/>
    </source>
</evidence>
<dbReference type="EMBL" id="WEGI01000023">
    <property type="protein sequence ID" value="MQY31793.1"/>
    <property type="molecule type" value="Genomic_DNA"/>
</dbReference>
<feature type="transmembrane region" description="Helical" evidence="7">
    <location>
        <begin position="383"/>
        <end position="407"/>
    </location>
</feature>
<evidence type="ECO:0000259" key="8">
    <source>
        <dbReference type="Pfam" id="PF13515"/>
    </source>
</evidence>
<evidence type="ECO:0000256" key="4">
    <source>
        <dbReference type="ARBA" id="ARBA00022989"/>
    </source>
</evidence>
<feature type="transmembrane region" description="Helical" evidence="7">
    <location>
        <begin position="450"/>
        <end position="467"/>
    </location>
</feature>
<protein>
    <recommendedName>
        <fullName evidence="8">Integral membrane bound transporter domain-containing protein</fullName>
    </recommendedName>
</protein>
<dbReference type="Proteomes" id="UP000431401">
    <property type="component" value="Unassembled WGS sequence"/>
</dbReference>
<evidence type="ECO:0000256" key="1">
    <source>
        <dbReference type="ARBA" id="ARBA00004651"/>
    </source>
</evidence>
<organism evidence="9 10">
    <name type="scientific">Nocardia aurantia</name>
    <dbReference type="NCBI Taxonomy" id="2585199"/>
    <lineage>
        <taxon>Bacteria</taxon>
        <taxon>Bacillati</taxon>
        <taxon>Actinomycetota</taxon>
        <taxon>Actinomycetes</taxon>
        <taxon>Mycobacteriales</taxon>
        <taxon>Nocardiaceae</taxon>
        <taxon>Nocardia</taxon>
    </lineage>
</organism>
<comment type="subcellular location">
    <subcellularLocation>
        <location evidence="1">Cell membrane</location>
        <topology evidence="1">Multi-pass membrane protein</topology>
    </subcellularLocation>
</comment>
<keyword evidence="2" id="KW-1003">Cell membrane</keyword>
<dbReference type="RefSeq" id="WP_319944075.1">
    <property type="nucleotide sequence ID" value="NZ_WEGI01000023.1"/>
</dbReference>
<feature type="transmembrane region" description="Helical" evidence="7">
    <location>
        <begin position="352"/>
        <end position="371"/>
    </location>
</feature>
<dbReference type="AlphaFoldDB" id="A0A7K0E150"/>
<keyword evidence="10" id="KW-1185">Reference proteome</keyword>
<comment type="similarity">
    <text evidence="6">Belongs to the YccS/YhfK family.</text>
</comment>
<evidence type="ECO:0000256" key="2">
    <source>
        <dbReference type="ARBA" id="ARBA00022475"/>
    </source>
</evidence>
<evidence type="ECO:0000256" key="6">
    <source>
        <dbReference type="ARBA" id="ARBA00043993"/>
    </source>
</evidence>
<keyword evidence="4 7" id="KW-1133">Transmembrane helix</keyword>
<dbReference type="PANTHER" id="PTHR30509">
    <property type="entry name" value="P-HYDROXYBENZOIC ACID EFFLUX PUMP SUBUNIT-RELATED"/>
    <property type="match status" value="1"/>
</dbReference>
<feature type="transmembrane region" description="Helical" evidence="7">
    <location>
        <begin position="56"/>
        <end position="80"/>
    </location>
</feature>
<dbReference type="PANTHER" id="PTHR30509:SF9">
    <property type="entry name" value="MULTIDRUG RESISTANCE PROTEIN MDTO"/>
    <property type="match status" value="1"/>
</dbReference>
<comment type="caution">
    <text evidence="9">The sequence shown here is derived from an EMBL/GenBank/DDBJ whole genome shotgun (WGS) entry which is preliminary data.</text>
</comment>
<sequence length="544" mass="57152">MPLLAPAPPRGRHRAARHPDLRRVLPIRGMLRLRPAADIWYKPALSGVVAVGVPDVVLLVTGHLTLALYTTAGGLCALYAHGMPYAARARTMAWVVASMWAGTAISLTTAACTGSAAVRVAVVAVLAAAYKVGCDAARIGPPANIIFTFVTATAAFTPQRADQLPGHLALVLLTGVFAWLICLVPAVVRPSGPERLAVARALLAASRQAAFPAGDPALDRSRHVTAVAVQAAWQSLRQSHRDPAPLARLLIRAESVAAESDSGPDSEAADQLAEWSRQLRRGRGVPVVSPGAAEAAELRGAAADRPPGRRGLPAMVRAFGPGSAYFPIGVRVALGCAAAGWVSMALGVHRPYWAVVTAATVFVANTALSWHRAVQRTVGNLTGVAAFTLLTPITHHPVTMIAVVLVCQIGAEATMSRNYWLGSTFVTPMALLMTEFAAPQATSELVLNRWLDTCVGAAVGLVACFAIPDRGVGRRADAALDRVEDAITAADDRARLATALVELRESADTAAGEWWSSALPDERIVSAERRGHRLLADLTTGASR</sequence>
<dbReference type="Pfam" id="PF13515">
    <property type="entry name" value="FUSC_2"/>
    <property type="match status" value="1"/>
</dbReference>
<name>A0A7K0E150_9NOCA</name>
<accession>A0A7K0E150</accession>
<feature type="transmembrane region" description="Helical" evidence="7">
    <location>
        <begin position="419"/>
        <end position="438"/>
    </location>
</feature>
<evidence type="ECO:0000256" key="7">
    <source>
        <dbReference type="SAM" id="Phobius"/>
    </source>
</evidence>
<proteinExistence type="inferred from homology"/>